<dbReference type="OrthoDB" id="9793058at2"/>
<dbReference type="InterPro" id="IPR036388">
    <property type="entry name" value="WH-like_DNA-bd_sf"/>
</dbReference>
<keyword evidence="6" id="KW-1185">Reference proteome</keyword>
<dbReference type="PRINTS" id="PR00778">
    <property type="entry name" value="HTHARSR"/>
</dbReference>
<dbReference type="PANTHER" id="PTHR43132:SF2">
    <property type="entry name" value="ARSENICAL RESISTANCE OPERON REPRESSOR ARSR-RELATED"/>
    <property type="match status" value="1"/>
</dbReference>
<gene>
    <name evidence="5" type="ORF">POI8812_00610</name>
</gene>
<dbReference type="PROSITE" id="PS50987">
    <property type="entry name" value="HTH_ARSR_2"/>
    <property type="match status" value="1"/>
</dbReference>
<dbReference type="InterPro" id="IPR001845">
    <property type="entry name" value="HTH_ArsR_DNA-bd_dom"/>
</dbReference>
<dbReference type="CDD" id="cd00090">
    <property type="entry name" value="HTH_ARSR"/>
    <property type="match status" value="1"/>
</dbReference>
<proteinExistence type="predicted"/>
<dbReference type="GO" id="GO:0003677">
    <property type="term" value="F:DNA binding"/>
    <property type="evidence" value="ECO:0007669"/>
    <property type="project" value="UniProtKB-KW"/>
</dbReference>
<dbReference type="PANTHER" id="PTHR43132">
    <property type="entry name" value="ARSENICAL RESISTANCE OPERON REPRESSOR ARSR-RELATED"/>
    <property type="match status" value="1"/>
</dbReference>
<evidence type="ECO:0000256" key="3">
    <source>
        <dbReference type="ARBA" id="ARBA00023163"/>
    </source>
</evidence>
<dbReference type="GO" id="GO:0003700">
    <property type="term" value="F:DNA-binding transcription factor activity"/>
    <property type="evidence" value="ECO:0007669"/>
    <property type="project" value="InterPro"/>
</dbReference>
<dbReference type="Gene3D" id="1.10.10.10">
    <property type="entry name" value="Winged helix-like DNA-binding domain superfamily/Winged helix DNA-binding domain"/>
    <property type="match status" value="1"/>
</dbReference>
<evidence type="ECO:0000256" key="2">
    <source>
        <dbReference type="ARBA" id="ARBA00023125"/>
    </source>
</evidence>
<dbReference type="Proteomes" id="UP000244932">
    <property type="component" value="Unassembled WGS sequence"/>
</dbReference>
<name>A0A2R8A7X2_9RHOB</name>
<dbReference type="InterPro" id="IPR011991">
    <property type="entry name" value="ArsR-like_HTH"/>
</dbReference>
<dbReference type="SMART" id="SM00418">
    <property type="entry name" value="HTH_ARSR"/>
    <property type="match status" value="1"/>
</dbReference>
<dbReference type="Pfam" id="PF12840">
    <property type="entry name" value="HTH_20"/>
    <property type="match status" value="1"/>
</dbReference>
<evidence type="ECO:0000259" key="4">
    <source>
        <dbReference type="PROSITE" id="PS50987"/>
    </source>
</evidence>
<feature type="domain" description="HTH arsR-type" evidence="4">
    <location>
        <begin position="1"/>
        <end position="95"/>
    </location>
</feature>
<evidence type="ECO:0000313" key="5">
    <source>
        <dbReference type="EMBL" id="SPF28312.1"/>
    </source>
</evidence>
<reference evidence="5 6" key="1">
    <citation type="submission" date="2018-03" db="EMBL/GenBank/DDBJ databases">
        <authorList>
            <person name="Keele B.F."/>
        </authorList>
    </citation>
    <scope>NUCLEOTIDE SEQUENCE [LARGE SCALE GENOMIC DNA]</scope>
    <source>
        <strain evidence="5 6">CeCT 8812</strain>
    </source>
</reference>
<keyword evidence="2" id="KW-0238">DNA-binding</keyword>
<protein>
    <recommendedName>
        <fullName evidence="4">HTH arsR-type domain-containing protein</fullName>
    </recommendedName>
</protein>
<dbReference type="NCBIfam" id="NF033788">
    <property type="entry name" value="HTH_metalloreg"/>
    <property type="match status" value="1"/>
</dbReference>
<keyword evidence="3" id="KW-0804">Transcription</keyword>
<dbReference type="EMBL" id="OMKW01000001">
    <property type="protein sequence ID" value="SPF28312.1"/>
    <property type="molecule type" value="Genomic_DNA"/>
</dbReference>
<evidence type="ECO:0000313" key="6">
    <source>
        <dbReference type="Proteomes" id="UP000244932"/>
    </source>
</evidence>
<sequence length="110" mass="11720">MDQKAALDAFAALAHPTRLAVFRFLVREVPNGVPALAISEALDARPSTMSGHLSVMKSAGLVSTTRNHREILYAAHLPAISALVGFLLSDCCGGQIDRCQDILALLDCEC</sequence>
<dbReference type="SUPFAM" id="SSF46785">
    <property type="entry name" value="Winged helix' DNA-binding domain"/>
    <property type="match status" value="1"/>
</dbReference>
<dbReference type="InterPro" id="IPR051011">
    <property type="entry name" value="Metal_resp_trans_reg"/>
</dbReference>
<dbReference type="RefSeq" id="WP_108781030.1">
    <property type="nucleotide sequence ID" value="NZ_OMKW01000001.1"/>
</dbReference>
<dbReference type="AlphaFoldDB" id="A0A2R8A7X2"/>
<accession>A0A2R8A7X2</accession>
<keyword evidence="1" id="KW-0805">Transcription regulation</keyword>
<evidence type="ECO:0000256" key="1">
    <source>
        <dbReference type="ARBA" id="ARBA00023015"/>
    </source>
</evidence>
<dbReference type="InterPro" id="IPR036390">
    <property type="entry name" value="WH_DNA-bd_sf"/>
</dbReference>
<organism evidence="5 6">
    <name type="scientific">Pontivivens insulae</name>
    <dbReference type="NCBI Taxonomy" id="1639689"/>
    <lineage>
        <taxon>Bacteria</taxon>
        <taxon>Pseudomonadati</taxon>
        <taxon>Pseudomonadota</taxon>
        <taxon>Alphaproteobacteria</taxon>
        <taxon>Rhodobacterales</taxon>
        <taxon>Paracoccaceae</taxon>
        <taxon>Pontivivens</taxon>
    </lineage>
</organism>